<accession>X5MGY5</accession>
<reference evidence="1 2" key="1">
    <citation type="journal article" date="2014" name="Front. Genet.">
        <title>Genome and metabolic network of "Candidatus Phaeomarinobacter ectocarpi" Ec32, a new candidate genus of Alphaproteobacteria frequently associated with brown algae.</title>
        <authorList>
            <person name="Dittami S.M."/>
            <person name="Barbeyron T."/>
            <person name="Boyen C."/>
            <person name="Cambefort J."/>
            <person name="Collet G."/>
            <person name="Delage L."/>
            <person name="Gobet A."/>
            <person name="Groisillier A."/>
            <person name="Leblanc C."/>
            <person name="Michel G."/>
            <person name="Scornet D."/>
            <person name="Siegel A."/>
            <person name="Tapia J.E."/>
            <person name="Tonon T."/>
        </authorList>
    </citation>
    <scope>NUCLEOTIDE SEQUENCE [LARGE SCALE GENOMIC DNA]</scope>
    <source>
        <strain evidence="1 2">Ec32</strain>
    </source>
</reference>
<sequence>MTQSVNLNTPKADKKPGLGERILKALCAAEGSLTYKQLVDLTKPKRGTDVTAAVSRLITAKSVKRLSKGVYMATSQGHKRLRDGFRPGIVRPFTAPPKPRAKSFRHRVWHALRITKKSSTNALVIAASSSGKKTDIDAARRYLNALANVGYLKKFPSNEPGETRWLLLNDTGRIAPSWNPTTRSVYDHNTRERRVIEGAPS</sequence>
<keyword evidence="2" id="KW-1185">Reference proteome</keyword>
<name>X5MGY5_9HYPH</name>
<dbReference type="STRING" id="1458461.BN1012_Phect2626"/>
<dbReference type="HOGENOM" id="CLU_1358392_0_0_5"/>
<organism evidence="1 2">
    <name type="scientific">Candidatus Phaeomarinibacter ectocarpi</name>
    <dbReference type="NCBI Taxonomy" id="1458461"/>
    <lineage>
        <taxon>Bacteria</taxon>
        <taxon>Pseudomonadati</taxon>
        <taxon>Pseudomonadota</taxon>
        <taxon>Alphaproteobacteria</taxon>
        <taxon>Hyphomicrobiales</taxon>
        <taxon>Parvibaculaceae</taxon>
        <taxon>Candidatus Phaeomarinibacter</taxon>
    </lineage>
</organism>
<evidence type="ECO:0000313" key="2">
    <source>
        <dbReference type="Proteomes" id="UP000032160"/>
    </source>
</evidence>
<proteinExistence type="predicted"/>
<dbReference type="OrthoDB" id="5453597at2"/>
<evidence type="ECO:0000313" key="1">
    <source>
        <dbReference type="EMBL" id="CDO60839.1"/>
    </source>
</evidence>
<dbReference type="KEGG" id="pect:BN1012_Phect2626"/>
<dbReference type="EMBL" id="HG966617">
    <property type="protein sequence ID" value="CDO60839.1"/>
    <property type="molecule type" value="Genomic_DNA"/>
</dbReference>
<dbReference type="Proteomes" id="UP000032160">
    <property type="component" value="Chromosome I"/>
</dbReference>
<gene>
    <name evidence="1" type="ORF">BN1012_Phect2626</name>
</gene>
<dbReference type="AlphaFoldDB" id="X5MGY5"/>
<dbReference type="RefSeq" id="WP_043948791.1">
    <property type="nucleotide sequence ID" value="NZ_HG966617.1"/>
</dbReference>
<protein>
    <submittedName>
        <fullName evidence="1">Uncharacterized protein</fullName>
    </submittedName>
</protein>